<dbReference type="Pfam" id="PF18962">
    <property type="entry name" value="Por_Secre_tail"/>
    <property type="match status" value="1"/>
</dbReference>
<feature type="domain" description="Secretion system C-terminal sorting" evidence="3">
    <location>
        <begin position="411"/>
        <end position="480"/>
    </location>
</feature>
<evidence type="ECO:0000313" key="5">
    <source>
        <dbReference type="Proteomes" id="UP001549146"/>
    </source>
</evidence>
<reference evidence="4 5" key="1">
    <citation type="submission" date="2024-06" db="EMBL/GenBank/DDBJ databases">
        <title>Genomic Encyclopedia of Type Strains, Phase IV (KMG-IV): sequencing the most valuable type-strain genomes for metagenomic binning, comparative biology and taxonomic classification.</title>
        <authorList>
            <person name="Goeker M."/>
        </authorList>
    </citation>
    <scope>NUCLEOTIDE SEQUENCE [LARGE SCALE GENOMIC DNA]</scope>
    <source>
        <strain evidence="4 5">DSM 29388</strain>
    </source>
</reference>
<feature type="chain" id="PRO_5047379335" evidence="2">
    <location>
        <begin position="19"/>
        <end position="481"/>
    </location>
</feature>
<dbReference type="InterPro" id="IPR026444">
    <property type="entry name" value="Secre_tail"/>
</dbReference>
<comment type="caution">
    <text evidence="4">The sequence shown here is derived from an EMBL/GenBank/DDBJ whole genome shotgun (WGS) entry which is preliminary data.</text>
</comment>
<dbReference type="Pfam" id="PF08309">
    <property type="entry name" value="LVIVD"/>
    <property type="match status" value="1"/>
</dbReference>
<keyword evidence="1 2" id="KW-0732">Signal</keyword>
<dbReference type="InterPro" id="IPR011048">
    <property type="entry name" value="Haem_d1_sf"/>
</dbReference>
<dbReference type="Proteomes" id="UP001549146">
    <property type="component" value="Unassembled WGS sequence"/>
</dbReference>
<gene>
    <name evidence="4" type="ORF">ABID46_001514</name>
</gene>
<accession>A0ABV2LWE8</accession>
<proteinExistence type="predicted"/>
<dbReference type="NCBIfam" id="TIGR04183">
    <property type="entry name" value="Por_Secre_tail"/>
    <property type="match status" value="1"/>
</dbReference>
<keyword evidence="5" id="KW-1185">Reference proteome</keyword>
<protein>
    <submittedName>
        <fullName evidence="4">Choice-of-anchor B domain-containing protein</fullName>
    </submittedName>
</protein>
<dbReference type="SUPFAM" id="SSF51004">
    <property type="entry name" value="C-terminal (heme d1) domain of cytochrome cd1-nitrite reductase"/>
    <property type="match status" value="1"/>
</dbReference>
<evidence type="ECO:0000259" key="3">
    <source>
        <dbReference type="Pfam" id="PF18962"/>
    </source>
</evidence>
<organism evidence="4 5">
    <name type="scientific">Moheibacter stercoris</name>
    <dbReference type="NCBI Taxonomy" id="1628251"/>
    <lineage>
        <taxon>Bacteria</taxon>
        <taxon>Pseudomonadati</taxon>
        <taxon>Bacteroidota</taxon>
        <taxon>Flavobacteriia</taxon>
        <taxon>Flavobacteriales</taxon>
        <taxon>Weeksellaceae</taxon>
        <taxon>Moheibacter</taxon>
    </lineage>
</organism>
<evidence type="ECO:0000256" key="2">
    <source>
        <dbReference type="SAM" id="SignalP"/>
    </source>
</evidence>
<feature type="signal peptide" evidence="2">
    <location>
        <begin position="1"/>
        <end position="18"/>
    </location>
</feature>
<dbReference type="NCBIfam" id="TIGR04312">
    <property type="entry name" value="choice_anch_B"/>
    <property type="match status" value="1"/>
</dbReference>
<sequence>MKLKILLISFGLTTSMFGQTPCVNGMAGEYSCNGYDLQSHVTLNVLSGGQNVSGNDCWGWTDPSSGKEYAIVGYSDGTGFVDISDPINPVYLGRIPTETYGSLWRDIKVYQNHAFIVADDAGNHGMQVFDLTRLRTVTSPQVFAPDHVYNGVGSCHNIVINESQPYAYLVGCPNYAGGPTILDISNPTAPFEIGGYGGSGYTHDAQVVTYSGPDPDYQGKQILVASNGNFGSNNYVVFLDVTNGSNPIFISSITYNVPGYTHQGWLTEDQRYFILGDELDEMDSGNNTRTIIFNVQDLDNPQVLSQYFGPTPAIDHNGYVRDNKFYLANYTAGMRVIDISTVGTSTNSMTEIGHFDTFPNNNVADFDGAWSIYPYFESGNIVVSDISGGLFVLKESETMATQDWNEKSIQIIPNPATNFVQIRTQNNQMIQDVQVINTVGQVLLTKSKLNSNNVQIDLSGIAKGIYLVKINQSITKKLVVK</sequence>
<evidence type="ECO:0000313" key="4">
    <source>
        <dbReference type="EMBL" id="MET3731932.1"/>
    </source>
</evidence>
<dbReference type="PANTHER" id="PTHR38787">
    <property type="entry name" value="REGULATORY P DOMAIN-CONTAINING PROTEIN"/>
    <property type="match status" value="1"/>
</dbReference>
<dbReference type="InterPro" id="IPR013211">
    <property type="entry name" value="LVIVD"/>
</dbReference>
<dbReference type="PANTHER" id="PTHR38787:SF3">
    <property type="entry name" value="REGULATORY P DOMAIN-CONTAINING PROTEIN"/>
    <property type="match status" value="1"/>
</dbReference>
<evidence type="ECO:0000256" key="1">
    <source>
        <dbReference type="ARBA" id="ARBA00022729"/>
    </source>
</evidence>
<dbReference type="EMBL" id="JBEPMO010000007">
    <property type="protein sequence ID" value="MET3731932.1"/>
    <property type="molecule type" value="Genomic_DNA"/>
</dbReference>
<dbReference type="InterPro" id="IPR027589">
    <property type="entry name" value="Choice_anch_B"/>
</dbReference>
<name>A0ABV2LWE8_9FLAO</name>
<dbReference type="RefSeq" id="WP_354508661.1">
    <property type="nucleotide sequence ID" value="NZ_JBEPMO010000007.1"/>
</dbReference>